<reference evidence="2" key="1">
    <citation type="journal article" date="2020" name="Stud. Mycol.">
        <title>101 Dothideomycetes genomes: a test case for predicting lifestyles and emergence of pathogens.</title>
        <authorList>
            <person name="Haridas S."/>
            <person name="Albert R."/>
            <person name="Binder M."/>
            <person name="Bloem J."/>
            <person name="Labutti K."/>
            <person name="Salamov A."/>
            <person name="Andreopoulos B."/>
            <person name="Baker S."/>
            <person name="Barry K."/>
            <person name="Bills G."/>
            <person name="Bluhm B."/>
            <person name="Cannon C."/>
            <person name="Castanera R."/>
            <person name="Culley D."/>
            <person name="Daum C."/>
            <person name="Ezra D."/>
            <person name="Gonzalez J."/>
            <person name="Henrissat B."/>
            <person name="Kuo A."/>
            <person name="Liang C."/>
            <person name="Lipzen A."/>
            <person name="Lutzoni F."/>
            <person name="Magnuson J."/>
            <person name="Mondo S."/>
            <person name="Nolan M."/>
            <person name="Ohm R."/>
            <person name="Pangilinan J."/>
            <person name="Park H.-J."/>
            <person name="Ramirez L."/>
            <person name="Alfaro M."/>
            <person name="Sun H."/>
            <person name="Tritt A."/>
            <person name="Yoshinaga Y."/>
            <person name="Zwiers L.-H."/>
            <person name="Turgeon B."/>
            <person name="Goodwin S."/>
            <person name="Spatafora J."/>
            <person name="Crous P."/>
            <person name="Grigoriev I."/>
        </authorList>
    </citation>
    <scope>NUCLEOTIDE SEQUENCE</scope>
    <source>
        <strain evidence="2">CBS 116005</strain>
    </source>
</reference>
<accession>A0A6G1KUP6</accession>
<name>A0A6G1KUP6_9PEZI</name>
<dbReference type="PROSITE" id="PS51257">
    <property type="entry name" value="PROKAR_LIPOPROTEIN"/>
    <property type="match status" value="1"/>
</dbReference>
<evidence type="ECO:0000313" key="3">
    <source>
        <dbReference type="Proteomes" id="UP000799436"/>
    </source>
</evidence>
<dbReference type="AlphaFoldDB" id="A0A6G1KUP6"/>
<dbReference type="Proteomes" id="UP000799436">
    <property type="component" value="Unassembled WGS sequence"/>
</dbReference>
<protein>
    <submittedName>
        <fullName evidence="2">Uncharacterized protein</fullName>
    </submittedName>
</protein>
<evidence type="ECO:0000256" key="1">
    <source>
        <dbReference type="SAM" id="MobiDB-lite"/>
    </source>
</evidence>
<keyword evidence="3" id="KW-1185">Reference proteome</keyword>
<dbReference type="EMBL" id="ML995943">
    <property type="protein sequence ID" value="KAF2764042.1"/>
    <property type="molecule type" value="Genomic_DNA"/>
</dbReference>
<feature type="region of interest" description="Disordered" evidence="1">
    <location>
        <begin position="53"/>
        <end position="77"/>
    </location>
</feature>
<organism evidence="2 3">
    <name type="scientific">Teratosphaeria nubilosa</name>
    <dbReference type="NCBI Taxonomy" id="161662"/>
    <lineage>
        <taxon>Eukaryota</taxon>
        <taxon>Fungi</taxon>
        <taxon>Dikarya</taxon>
        <taxon>Ascomycota</taxon>
        <taxon>Pezizomycotina</taxon>
        <taxon>Dothideomycetes</taxon>
        <taxon>Dothideomycetidae</taxon>
        <taxon>Mycosphaerellales</taxon>
        <taxon>Teratosphaeriaceae</taxon>
        <taxon>Teratosphaeria</taxon>
    </lineage>
</organism>
<sequence length="77" mass="8501">MAPRSRQLAGVGSIISCLCYNARPPPQTKHAQRERFVTIFPAPDDTSITAFPSLQAAPRNASRGQTRPYHLARTHQS</sequence>
<evidence type="ECO:0000313" key="2">
    <source>
        <dbReference type="EMBL" id="KAF2764042.1"/>
    </source>
</evidence>
<gene>
    <name evidence="2" type="ORF">EJ03DRAFT_332191</name>
</gene>
<proteinExistence type="predicted"/>